<dbReference type="EMBL" id="JANIIK010000039">
    <property type="protein sequence ID" value="KAJ3608570.1"/>
    <property type="molecule type" value="Genomic_DNA"/>
</dbReference>
<proteinExistence type="predicted"/>
<keyword evidence="3" id="KW-1185">Reference proteome</keyword>
<reference evidence="2" key="1">
    <citation type="submission" date="2022-07" db="EMBL/GenBank/DDBJ databases">
        <title>Chromosome-level genome of Muraenolepis orangiensis.</title>
        <authorList>
            <person name="Kim J."/>
        </authorList>
    </citation>
    <scope>NUCLEOTIDE SEQUENCE</scope>
    <source>
        <strain evidence="2">KU_S4_2022</strain>
        <tissue evidence="2">Muscle</tissue>
    </source>
</reference>
<evidence type="ECO:0000256" key="1">
    <source>
        <dbReference type="SAM" id="MobiDB-lite"/>
    </source>
</evidence>
<name>A0A9Q0EN30_9TELE</name>
<evidence type="ECO:0000313" key="3">
    <source>
        <dbReference type="Proteomes" id="UP001148018"/>
    </source>
</evidence>
<evidence type="ECO:0000313" key="2">
    <source>
        <dbReference type="EMBL" id="KAJ3608570.1"/>
    </source>
</evidence>
<protein>
    <submittedName>
        <fullName evidence="2">Uncharacterized protein</fullName>
    </submittedName>
</protein>
<feature type="region of interest" description="Disordered" evidence="1">
    <location>
        <begin position="116"/>
        <end position="170"/>
    </location>
</feature>
<accession>A0A9Q0EN30</accession>
<gene>
    <name evidence="2" type="ORF">NHX12_023101</name>
</gene>
<feature type="compositionally biased region" description="Basic and acidic residues" evidence="1">
    <location>
        <begin position="1"/>
        <end position="34"/>
    </location>
</feature>
<dbReference type="AlphaFoldDB" id="A0A9Q0EN30"/>
<organism evidence="2 3">
    <name type="scientific">Muraenolepis orangiensis</name>
    <name type="common">Patagonian moray cod</name>
    <dbReference type="NCBI Taxonomy" id="630683"/>
    <lineage>
        <taxon>Eukaryota</taxon>
        <taxon>Metazoa</taxon>
        <taxon>Chordata</taxon>
        <taxon>Craniata</taxon>
        <taxon>Vertebrata</taxon>
        <taxon>Euteleostomi</taxon>
        <taxon>Actinopterygii</taxon>
        <taxon>Neopterygii</taxon>
        <taxon>Teleostei</taxon>
        <taxon>Neoteleostei</taxon>
        <taxon>Acanthomorphata</taxon>
        <taxon>Zeiogadaria</taxon>
        <taxon>Gadariae</taxon>
        <taxon>Gadiformes</taxon>
        <taxon>Muraenolepidoidei</taxon>
        <taxon>Muraenolepididae</taxon>
        <taxon>Muraenolepis</taxon>
    </lineage>
</organism>
<comment type="caution">
    <text evidence="2">The sequence shown here is derived from an EMBL/GenBank/DDBJ whole genome shotgun (WGS) entry which is preliminary data.</text>
</comment>
<feature type="region of interest" description="Disordered" evidence="1">
    <location>
        <begin position="1"/>
        <end position="78"/>
    </location>
</feature>
<sequence length="245" mass="27858">MLNEQEHTFSRRPEDRPDDGHGRGSRRFTEEKRNPGRCLLLWRGNRRVPRGTPQRSISDEPSDTGKVRTSASEPWQRREALCEAGPPWLGALRPRELWLTMTGCLSLRWPPCPSLDRQPGEPGAVRPAACPDQSVGSESRDRSGSTNVRSGRTIPVGKGREEVTSRVTKSLPASRHRAACRLSRTQSPRARRTSGSTWEEEEFLWVELVTHGEEGDLCYYAQWRLSERNQELAHGMWLPSHPFLD</sequence>
<dbReference type="Proteomes" id="UP001148018">
    <property type="component" value="Unassembled WGS sequence"/>
</dbReference>
<dbReference type="OrthoDB" id="8946067at2759"/>